<protein>
    <submittedName>
        <fullName evidence="1">Uncharacterized protein</fullName>
    </submittedName>
</protein>
<accession>A0AAE9XDS4</accession>
<dbReference type="Proteomes" id="UP001179501">
    <property type="component" value="Chromosome"/>
</dbReference>
<gene>
    <name evidence="1" type="ORF">NY151_07930</name>
</gene>
<dbReference type="RefSeq" id="WP_021679492.1">
    <property type="nucleotide sequence ID" value="NZ_CP116614.1"/>
</dbReference>
<proteinExistence type="predicted"/>
<evidence type="ECO:0000313" key="2">
    <source>
        <dbReference type="Proteomes" id="UP001179501"/>
    </source>
</evidence>
<name>A0AAE9XDS4_PORGN</name>
<organism evidence="1 2">
    <name type="scientific">Porphyromonas gingivalis</name>
    <name type="common">Bacteroides gingivalis</name>
    <dbReference type="NCBI Taxonomy" id="837"/>
    <lineage>
        <taxon>Bacteria</taxon>
        <taxon>Pseudomonadati</taxon>
        <taxon>Bacteroidota</taxon>
        <taxon>Bacteroidia</taxon>
        <taxon>Bacteroidales</taxon>
        <taxon>Porphyromonadaceae</taxon>
        <taxon>Porphyromonas</taxon>
    </lineage>
</organism>
<dbReference type="AlphaFoldDB" id="A0AAE9XDS4"/>
<sequence length="86" mass="9649">MKTTIEQIKGLPVSENTARFIACIRTIQEVAEEAYSALSSVYNEKVADVMFNEKFQGCYGGMEKALQEFVILSIEDNMSAKDMTEI</sequence>
<evidence type="ECO:0000313" key="1">
    <source>
        <dbReference type="EMBL" id="WCG02581.1"/>
    </source>
</evidence>
<reference evidence="1" key="1">
    <citation type="submission" date="2023-01" db="EMBL/GenBank/DDBJ databases">
        <title>Phages are important unrecognized players in the ecology of the oral pathogen Porphyromonas gingivalis.</title>
        <authorList>
            <person name="Matrishin C.B."/>
            <person name="Kauffman K.M."/>
        </authorList>
    </citation>
    <scope>NUCLEOTIDE SEQUENCE</scope>
    <source>
        <strain evidence="1">ATCC 49417</strain>
    </source>
</reference>
<dbReference type="EMBL" id="CP116614">
    <property type="protein sequence ID" value="WCG02581.1"/>
    <property type="molecule type" value="Genomic_DNA"/>
</dbReference>